<keyword evidence="2" id="KW-1185">Reference proteome</keyword>
<evidence type="ECO:0000313" key="1">
    <source>
        <dbReference type="EMBL" id="MDO9708061.1"/>
    </source>
</evidence>
<name>A0ABT9DVY3_9PROT</name>
<dbReference type="RefSeq" id="WP_305102928.1">
    <property type="nucleotide sequence ID" value="NZ_JAUTWS010000005.1"/>
</dbReference>
<comment type="caution">
    <text evidence="1">The sequence shown here is derived from an EMBL/GenBank/DDBJ whole genome shotgun (WGS) entry which is preliminary data.</text>
</comment>
<gene>
    <name evidence="1" type="ORF">Q7A36_06895</name>
</gene>
<dbReference type="EMBL" id="JAUTWS010000005">
    <property type="protein sequence ID" value="MDO9708061.1"/>
    <property type="molecule type" value="Genomic_DNA"/>
</dbReference>
<organism evidence="1 2">
    <name type="scientific">Paracraurococcus lichenis</name>
    <dbReference type="NCBI Taxonomy" id="3064888"/>
    <lineage>
        <taxon>Bacteria</taxon>
        <taxon>Pseudomonadati</taxon>
        <taxon>Pseudomonadota</taxon>
        <taxon>Alphaproteobacteria</taxon>
        <taxon>Acetobacterales</taxon>
        <taxon>Roseomonadaceae</taxon>
        <taxon>Paracraurococcus</taxon>
    </lineage>
</organism>
<dbReference type="Proteomes" id="UP001243009">
    <property type="component" value="Unassembled WGS sequence"/>
</dbReference>
<reference evidence="1 2" key="1">
    <citation type="submission" date="2023-08" db="EMBL/GenBank/DDBJ databases">
        <title>The draft genome sequence of Paracraurococcus sp. LOR1-02.</title>
        <authorList>
            <person name="Kingkaew E."/>
            <person name="Tanasupawat S."/>
        </authorList>
    </citation>
    <scope>NUCLEOTIDE SEQUENCE [LARGE SCALE GENOMIC DNA]</scope>
    <source>
        <strain evidence="1 2">LOR1-02</strain>
    </source>
</reference>
<sequence length="94" mass="9852">MMTCGDSEVCDVLTETLVAAARHLPDPGEFFVKAGPAVMGFVTQMTLRMLPIADSARLQAEIAREYPRAFARARDIVLPAAGGADGQAPPPGPA</sequence>
<evidence type="ECO:0000313" key="2">
    <source>
        <dbReference type="Proteomes" id="UP001243009"/>
    </source>
</evidence>
<accession>A0ABT9DVY3</accession>
<protein>
    <submittedName>
        <fullName evidence="1">Uncharacterized protein</fullName>
    </submittedName>
</protein>
<proteinExistence type="predicted"/>